<reference evidence="1" key="1">
    <citation type="submission" date="2022-03" db="EMBL/GenBank/DDBJ databases">
        <authorList>
            <person name="Martin H S."/>
        </authorList>
    </citation>
    <scope>NUCLEOTIDE SEQUENCE</scope>
</reference>
<evidence type="ECO:0000313" key="2">
    <source>
        <dbReference type="Proteomes" id="UP000837857"/>
    </source>
</evidence>
<dbReference type="EMBL" id="OW152839">
    <property type="protein sequence ID" value="CAH2060419.1"/>
    <property type="molecule type" value="Genomic_DNA"/>
</dbReference>
<gene>
    <name evidence="1" type="ORF">IPOD504_LOCUS11050</name>
</gene>
<accession>A0ABN8IKI9</accession>
<keyword evidence="2" id="KW-1185">Reference proteome</keyword>
<proteinExistence type="predicted"/>
<evidence type="ECO:0000313" key="1">
    <source>
        <dbReference type="EMBL" id="CAH2060419.1"/>
    </source>
</evidence>
<name>A0ABN8IKI9_9NEOP</name>
<dbReference type="Proteomes" id="UP000837857">
    <property type="component" value="Chromosome 27"/>
</dbReference>
<organism evidence="1 2">
    <name type="scientific">Iphiclides podalirius</name>
    <name type="common">scarce swallowtail</name>
    <dbReference type="NCBI Taxonomy" id="110791"/>
    <lineage>
        <taxon>Eukaryota</taxon>
        <taxon>Metazoa</taxon>
        <taxon>Ecdysozoa</taxon>
        <taxon>Arthropoda</taxon>
        <taxon>Hexapoda</taxon>
        <taxon>Insecta</taxon>
        <taxon>Pterygota</taxon>
        <taxon>Neoptera</taxon>
        <taxon>Endopterygota</taxon>
        <taxon>Lepidoptera</taxon>
        <taxon>Glossata</taxon>
        <taxon>Ditrysia</taxon>
        <taxon>Papilionoidea</taxon>
        <taxon>Papilionidae</taxon>
        <taxon>Papilioninae</taxon>
        <taxon>Iphiclides</taxon>
    </lineage>
</organism>
<protein>
    <submittedName>
        <fullName evidence="1">Uncharacterized protein</fullName>
    </submittedName>
</protein>
<feature type="non-terminal residue" evidence="1">
    <location>
        <position position="182"/>
    </location>
</feature>
<sequence length="182" mass="20027">MKLVSHLYLHSCQHLRVLISWRFPAKTAGLRYDQETGLSRSIQLSGRTGKAQAFDHNASSAVHDMIHVQADSTVTLQRRRCFWPADLTAATLPALLSPELQLANTGKPNQNTNALTTPSNVKSAYEEWRDTECAGNARLPNNYKLDAGRARLNRVDISAGLFLMVETLGNAVVACVVLNLSI</sequence>